<dbReference type="Proteomes" id="UP000053820">
    <property type="component" value="Unassembled WGS sequence"/>
</dbReference>
<dbReference type="HOGENOM" id="CLU_019279_2_0_1"/>
<dbReference type="GO" id="GO:0005524">
    <property type="term" value="F:ATP binding"/>
    <property type="evidence" value="ECO:0007669"/>
    <property type="project" value="InterPro"/>
</dbReference>
<dbReference type="GO" id="GO:0004672">
    <property type="term" value="F:protein kinase activity"/>
    <property type="evidence" value="ECO:0007669"/>
    <property type="project" value="InterPro"/>
</dbReference>
<name>A0A0C9WDW8_9AGAM</name>
<dbReference type="SUPFAM" id="SSF56112">
    <property type="entry name" value="Protein kinase-like (PK-like)"/>
    <property type="match status" value="1"/>
</dbReference>
<accession>A0A0C9WDW8</accession>
<dbReference type="PANTHER" id="PTHR11909">
    <property type="entry name" value="CASEIN KINASE-RELATED"/>
    <property type="match status" value="1"/>
</dbReference>
<evidence type="ECO:0000313" key="3">
    <source>
        <dbReference type="Proteomes" id="UP000053820"/>
    </source>
</evidence>
<keyword evidence="3" id="KW-1185">Reference proteome</keyword>
<dbReference type="Gene3D" id="1.10.510.10">
    <property type="entry name" value="Transferase(Phosphotransferase) domain 1"/>
    <property type="match status" value="1"/>
</dbReference>
<dbReference type="Pfam" id="PF00069">
    <property type="entry name" value="Pkinase"/>
    <property type="match status" value="1"/>
</dbReference>
<sequence length="296" mass="33280">MQVQGARKYHQGNPCCTSSQILHKVGVPRTFFYGQEGEYSVLVTELLGPSLEYLLNLCGGTFSLKTVCLVAKQIIARLQSIHELSFIHRYIRPSSLLIADPRSAPQVPNQIYIVAFGFTRVYRSKRTGFHYPPRATDIVADDTMYASTNSHRQGDQSRRDDLEALGYVLAHFLRGDLPWDDTGTDTELGDAKENSLSTLYGGFPAQFGTYMAHARGMNFADSPNYDYLRGLFDEVLRESSEADDGVYDWMLLNDGKGWNIVSPSWVHSAASSRFMTLVAERRCSYSTRSRISRGFP</sequence>
<gene>
    <name evidence="2" type="ORF">HYDPIDRAFT_93406</name>
</gene>
<dbReference type="InterPro" id="IPR011009">
    <property type="entry name" value="Kinase-like_dom_sf"/>
</dbReference>
<protein>
    <submittedName>
        <fullName evidence="2">Unplaced genomic scaffold scaffold_19, whole genome shotgun sequence</fullName>
    </submittedName>
</protein>
<evidence type="ECO:0000259" key="1">
    <source>
        <dbReference type="PROSITE" id="PS50011"/>
    </source>
</evidence>
<feature type="domain" description="Protein kinase" evidence="1">
    <location>
        <begin position="1"/>
        <end position="250"/>
    </location>
</feature>
<evidence type="ECO:0000313" key="2">
    <source>
        <dbReference type="EMBL" id="KIJ62822.1"/>
    </source>
</evidence>
<dbReference type="AlphaFoldDB" id="A0A0C9WDW8"/>
<dbReference type="EMBL" id="KN839853">
    <property type="protein sequence ID" value="KIJ62822.1"/>
    <property type="molecule type" value="Genomic_DNA"/>
</dbReference>
<organism evidence="2 3">
    <name type="scientific">Hydnomerulius pinastri MD-312</name>
    <dbReference type="NCBI Taxonomy" id="994086"/>
    <lineage>
        <taxon>Eukaryota</taxon>
        <taxon>Fungi</taxon>
        <taxon>Dikarya</taxon>
        <taxon>Basidiomycota</taxon>
        <taxon>Agaricomycotina</taxon>
        <taxon>Agaricomycetes</taxon>
        <taxon>Agaricomycetidae</taxon>
        <taxon>Boletales</taxon>
        <taxon>Boletales incertae sedis</taxon>
        <taxon>Leucogyrophana</taxon>
    </lineage>
</organism>
<dbReference type="InterPro" id="IPR050235">
    <property type="entry name" value="CK1_Ser-Thr_kinase"/>
</dbReference>
<reference evidence="2 3" key="1">
    <citation type="submission" date="2014-04" db="EMBL/GenBank/DDBJ databases">
        <title>Evolutionary Origins and Diversification of the Mycorrhizal Mutualists.</title>
        <authorList>
            <consortium name="DOE Joint Genome Institute"/>
            <consortium name="Mycorrhizal Genomics Consortium"/>
            <person name="Kohler A."/>
            <person name="Kuo A."/>
            <person name="Nagy L.G."/>
            <person name="Floudas D."/>
            <person name="Copeland A."/>
            <person name="Barry K.W."/>
            <person name="Cichocki N."/>
            <person name="Veneault-Fourrey C."/>
            <person name="LaButti K."/>
            <person name="Lindquist E.A."/>
            <person name="Lipzen A."/>
            <person name="Lundell T."/>
            <person name="Morin E."/>
            <person name="Murat C."/>
            <person name="Riley R."/>
            <person name="Ohm R."/>
            <person name="Sun H."/>
            <person name="Tunlid A."/>
            <person name="Henrissat B."/>
            <person name="Grigoriev I.V."/>
            <person name="Hibbett D.S."/>
            <person name="Martin F."/>
        </authorList>
    </citation>
    <scope>NUCLEOTIDE SEQUENCE [LARGE SCALE GENOMIC DNA]</scope>
    <source>
        <strain evidence="2 3">MD-312</strain>
    </source>
</reference>
<dbReference type="InterPro" id="IPR000719">
    <property type="entry name" value="Prot_kinase_dom"/>
</dbReference>
<proteinExistence type="predicted"/>
<dbReference type="PROSITE" id="PS50011">
    <property type="entry name" value="PROTEIN_KINASE_DOM"/>
    <property type="match status" value="1"/>
</dbReference>